<dbReference type="SMART" id="SM01409">
    <property type="entry name" value="RNA_pol_Rpb6"/>
    <property type="match status" value="1"/>
</dbReference>
<organism evidence="12 13">
    <name type="scientific">Buchananella hordeovulneris</name>
    <dbReference type="NCBI Taxonomy" id="52770"/>
    <lineage>
        <taxon>Bacteria</taxon>
        <taxon>Bacillati</taxon>
        <taxon>Actinomycetota</taxon>
        <taxon>Actinomycetes</taxon>
        <taxon>Actinomycetales</taxon>
        <taxon>Actinomycetaceae</taxon>
        <taxon>Buchananella</taxon>
    </lineage>
</organism>
<evidence type="ECO:0000256" key="4">
    <source>
        <dbReference type="ARBA" id="ARBA00022478"/>
    </source>
</evidence>
<comment type="catalytic activity">
    <reaction evidence="10 11">
        <text>RNA(n) + a ribonucleoside 5'-triphosphate = RNA(n+1) + diphosphate</text>
        <dbReference type="Rhea" id="RHEA:21248"/>
        <dbReference type="Rhea" id="RHEA-COMP:14527"/>
        <dbReference type="Rhea" id="RHEA-COMP:17342"/>
        <dbReference type="ChEBI" id="CHEBI:33019"/>
        <dbReference type="ChEBI" id="CHEBI:61557"/>
        <dbReference type="ChEBI" id="CHEBI:140395"/>
        <dbReference type="EC" id="2.7.7.6"/>
    </reaction>
</comment>
<dbReference type="PANTHER" id="PTHR34476:SF1">
    <property type="entry name" value="DNA-DIRECTED RNA POLYMERASE SUBUNIT OMEGA"/>
    <property type="match status" value="1"/>
</dbReference>
<protein>
    <recommendedName>
        <fullName evidence="3 11">DNA-directed RNA polymerase subunit omega</fullName>
        <shortName evidence="11">RNAP omega subunit</shortName>
        <ecNumber evidence="2 11">2.7.7.6</ecNumber>
    </recommendedName>
    <alternativeName>
        <fullName evidence="11">RNA polymerase omega subunit</fullName>
    </alternativeName>
    <alternativeName>
        <fullName evidence="9 11">Transcriptase subunit omega</fullName>
    </alternativeName>
</protein>
<keyword evidence="4 11" id="KW-0240">DNA-directed RNA polymerase</keyword>
<dbReference type="Proteomes" id="UP000185612">
    <property type="component" value="Unassembled WGS sequence"/>
</dbReference>
<dbReference type="FunCoup" id="A0A1Q5PY29">
    <property type="interactions" value="6"/>
</dbReference>
<evidence type="ECO:0000313" key="12">
    <source>
        <dbReference type="EMBL" id="OKL52521.1"/>
    </source>
</evidence>
<dbReference type="InterPro" id="IPR003716">
    <property type="entry name" value="DNA-dir_RNA_pol_omega"/>
</dbReference>
<dbReference type="RefSeq" id="WP_073823305.1">
    <property type="nucleotide sequence ID" value="NZ_JAUNKL010000001.1"/>
</dbReference>
<dbReference type="GO" id="GO:0003677">
    <property type="term" value="F:DNA binding"/>
    <property type="evidence" value="ECO:0007669"/>
    <property type="project" value="UniProtKB-UniRule"/>
</dbReference>
<name>A0A1Q5PY29_9ACTO</name>
<proteinExistence type="inferred from homology"/>
<evidence type="ECO:0000256" key="5">
    <source>
        <dbReference type="ARBA" id="ARBA00022679"/>
    </source>
</evidence>
<dbReference type="Pfam" id="PF01192">
    <property type="entry name" value="RNA_pol_Rpb6"/>
    <property type="match status" value="1"/>
</dbReference>
<dbReference type="InterPro" id="IPR006110">
    <property type="entry name" value="Pol_omega/Rpo6/RPB6"/>
</dbReference>
<dbReference type="Gene3D" id="3.90.940.10">
    <property type="match status" value="1"/>
</dbReference>
<evidence type="ECO:0000256" key="11">
    <source>
        <dbReference type="HAMAP-Rule" id="MF_00366"/>
    </source>
</evidence>
<comment type="subunit">
    <text evidence="8 11">The RNAP catalytic core consists of 2 alpha, 1 beta, 1 beta' and 1 omega subunit. When a sigma factor is associated with the core the holoenzyme is formed, which can initiate transcription.</text>
</comment>
<sequence length="126" mass="13923">MSASSAAQRGIIDPPIDELLTKVDSKYALVTYASRRARQINTYHQQLEQGMFEMVGPLVEHDAEDKALSIALREINEGLLRVTERREPAPMPMPTIPDFSSITVPEFDRAPEATFGDAEADFGADS</sequence>
<accession>A0A1Q5PY29</accession>
<evidence type="ECO:0000256" key="3">
    <source>
        <dbReference type="ARBA" id="ARBA00013725"/>
    </source>
</evidence>
<dbReference type="GO" id="GO:0000428">
    <property type="term" value="C:DNA-directed RNA polymerase complex"/>
    <property type="evidence" value="ECO:0007669"/>
    <property type="project" value="UniProtKB-KW"/>
</dbReference>
<comment type="caution">
    <text evidence="12">The sequence shown here is derived from an EMBL/GenBank/DDBJ whole genome shotgun (WGS) entry which is preliminary data.</text>
</comment>
<dbReference type="NCBIfam" id="TIGR00690">
    <property type="entry name" value="rpoZ"/>
    <property type="match status" value="1"/>
</dbReference>
<keyword evidence="6 11" id="KW-0548">Nucleotidyltransferase</keyword>
<dbReference type="OrthoDB" id="8481372at2"/>
<evidence type="ECO:0000256" key="9">
    <source>
        <dbReference type="ARBA" id="ARBA00029924"/>
    </source>
</evidence>
<evidence type="ECO:0000256" key="10">
    <source>
        <dbReference type="ARBA" id="ARBA00048552"/>
    </source>
</evidence>
<dbReference type="EC" id="2.7.7.6" evidence="2 11"/>
<comment type="function">
    <text evidence="11">Promotes RNA polymerase assembly. Latches the N- and C-terminal regions of the beta' subunit thereby facilitating its interaction with the beta and alpha subunits.</text>
</comment>
<dbReference type="AlphaFoldDB" id="A0A1Q5PY29"/>
<dbReference type="HAMAP" id="MF_00366">
    <property type="entry name" value="RNApol_bact_RpoZ"/>
    <property type="match status" value="1"/>
</dbReference>
<dbReference type="SUPFAM" id="SSF63562">
    <property type="entry name" value="RPB6/omega subunit-like"/>
    <property type="match status" value="1"/>
</dbReference>
<dbReference type="STRING" id="52770.BSZ40_02835"/>
<evidence type="ECO:0000256" key="1">
    <source>
        <dbReference type="ARBA" id="ARBA00006711"/>
    </source>
</evidence>
<evidence type="ECO:0000256" key="8">
    <source>
        <dbReference type="ARBA" id="ARBA00025935"/>
    </source>
</evidence>
<evidence type="ECO:0000313" key="13">
    <source>
        <dbReference type="Proteomes" id="UP000185612"/>
    </source>
</evidence>
<dbReference type="GO" id="GO:0006351">
    <property type="term" value="P:DNA-templated transcription"/>
    <property type="evidence" value="ECO:0007669"/>
    <property type="project" value="UniProtKB-UniRule"/>
</dbReference>
<comment type="similarity">
    <text evidence="1 11">Belongs to the RNA polymerase subunit omega family.</text>
</comment>
<keyword evidence="5 11" id="KW-0808">Transferase</keyword>
<evidence type="ECO:0000256" key="6">
    <source>
        <dbReference type="ARBA" id="ARBA00022695"/>
    </source>
</evidence>
<gene>
    <name evidence="11" type="primary">rpoZ</name>
    <name evidence="12" type="ORF">BSZ40_02835</name>
</gene>
<dbReference type="InterPro" id="IPR036161">
    <property type="entry name" value="RPB6/omega-like_sf"/>
</dbReference>
<evidence type="ECO:0000256" key="2">
    <source>
        <dbReference type="ARBA" id="ARBA00012418"/>
    </source>
</evidence>
<reference evidence="13" key="1">
    <citation type="submission" date="2016-12" db="EMBL/GenBank/DDBJ databases">
        <authorList>
            <person name="Meng X."/>
        </authorList>
    </citation>
    <scope>NUCLEOTIDE SEQUENCE [LARGE SCALE GENOMIC DNA]</scope>
    <source>
        <strain evidence="13">DSM 20732</strain>
    </source>
</reference>
<keyword evidence="13" id="KW-1185">Reference proteome</keyword>
<dbReference type="EMBL" id="MQVS01000002">
    <property type="protein sequence ID" value="OKL52521.1"/>
    <property type="molecule type" value="Genomic_DNA"/>
</dbReference>
<evidence type="ECO:0000256" key="7">
    <source>
        <dbReference type="ARBA" id="ARBA00023163"/>
    </source>
</evidence>
<dbReference type="GO" id="GO:0003899">
    <property type="term" value="F:DNA-directed RNA polymerase activity"/>
    <property type="evidence" value="ECO:0007669"/>
    <property type="project" value="UniProtKB-UniRule"/>
</dbReference>
<keyword evidence="7 11" id="KW-0804">Transcription</keyword>
<dbReference type="PANTHER" id="PTHR34476">
    <property type="entry name" value="DNA-DIRECTED RNA POLYMERASE SUBUNIT OMEGA"/>
    <property type="match status" value="1"/>
</dbReference>